<feature type="compositionally biased region" description="Pro residues" evidence="3">
    <location>
        <begin position="717"/>
        <end position="729"/>
    </location>
</feature>
<dbReference type="SUPFAM" id="SSF50044">
    <property type="entry name" value="SH3-domain"/>
    <property type="match status" value="1"/>
</dbReference>
<dbReference type="Pfam" id="PF25459">
    <property type="entry name" value="AIM3_BBC1_C"/>
    <property type="match status" value="1"/>
</dbReference>
<feature type="compositionally biased region" description="Basic and acidic residues" evidence="3">
    <location>
        <begin position="339"/>
        <end position="349"/>
    </location>
</feature>
<reference evidence="5 6" key="1">
    <citation type="submission" date="2020-01" db="EMBL/GenBank/DDBJ databases">
        <authorList>
            <consortium name="DOE Joint Genome Institute"/>
            <person name="Haridas S."/>
            <person name="Albert R."/>
            <person name="Binder M."/>
            <person name="Bloem J."/>
            <person name="Labutti K."/>
            <person name="Salamov A."/>
            <person name="Andreopoulos B."/>
            <person name="Baker S.E."/>
            <person name="Barry K."/>
            <person name="Bills G."/>
            <person name="Bluhm B.H."/>
            <person name="Cannon C."/>
            <person name="Castanera R."/>
            <person name="Culley D.E."/>
            <person name="Daum C."/>
            <person name="Ezra D."/>
            <person name="Gonzalez J.B."/>
            <person name="Henrissat B."/>
            <person name="Kuo A."/>
            <person name="Liang C."/>
            <person name="Lipzen A."/>
            <person name="Lutzoni F."/>
            <person name="Magnuson J."/>
            <person name="Mondo S."/>
            <person name="Nolan M."/>
            <person name="Ohm R."/>
            <person name="Pangilinan J."/>
            <person name="Park H.-J.H."/>
            <person name="Ramirez L."/>
            <person name="Alfaro M."/>
            <person name="Sun H."/>
            <person name="Tritt A."/>
            <person name="Yoshinaga Y."/>
            <person name="Zwiers L.-H.L."/>
            <person name="Turgeon B.G."/>
            <person name="Goodwin S.B."/>
            <person name="Spatafora J.W."/>
            <person name="Crous P.W."/>
            <person name="Grigoriev I.V."/>
        </authorList>
    </citation>
    <scope>NUCLEOTIDE SEQUENCE [LARGE SCALE GENOMIC DNA]</scope>
    <source>
        <strain evidence="5 6">CBS 611.86</strain>
    </source>
</reference>
<sequence length="1242" mass="135078">MPHFKVKAIYDYASPHDDDLKFPAGQIITVTEEEDADWYVGEYVDDSGTKHDGLFPRNFVDKYEPAPPPRPNRASRYKPLEQPADAVVAPPTPLIPLPEPAPFEHEELQTPKPQAAPVELAPPQLPPTSPIAVESPRSPEPVRSSEVVQDPVPAPKPVAAAPAAKKAPPPVAAKSSSFLDRIAAFNAPTAAPIQPFKPSGGPPASFIKKPFVAPPPSRNAYVPPPREAPQVKTYRRDEDPEIAERRAQEQENAEKAGLVGRGAPTSNDAEEEDQPKPTSLKERIALLQKQQAEQAERAAATSHKEKPKKPPMRKRTESHDGRDPVADGGALEQVASGESKARASIEHGRPPRSAHGMKSPDVSSAPREFLSDANDADQSGAGDTEDAEGTSTSVEEDEDRAKSRQVPPPRAAAAPLNEPDVGDEDGAVDEVEEEEEENEMDAEARRKLELRERMAKMSGGMGMAGMFGGGLPMGQLPPKKKKSVPEKRSTGDSEEHAVPQQRVAMFPMPGMPVKSPESEDRQLAVEKEDSTSHPITEAHAADEVPDMEDLPSQSVPRTPTAEHPPPIPADSKFLISRKPVNRLVRENLHCFQLSTSETVSKTYVAFDGVSEYVMTVSVSKRPAPPRMPTDRPVPPPVLSASRPMLPQVRSPSPGSESGDEMTDAPAPHSATSPRTPSAFPLSKRSSYLASDELSQDSPDRRVPPIPIGSPTMSPVTSRPPPPPPPPGVPPSRQGTMERMSKKLDREGETDYEGDYDTDIASGATHKDALKAHVRELSVDANTLAGEATSSVRSPTTSSGLPPLPPTVPRAVPPPPPQQPPSRMSLDAPRGAPPPPPIPPPSRDVRKDDVDEDDEEYDPYRYVGPPRAVPLAPKGMPPPPQSQPPPPQNRSLPPLVPPVPPGMPPMPQQQAAESSDEDELYSAPPRKSHDRPPPPPPQAPPHQQRPPPPPQERVAPLPPPAEPPRAPVGRKSLDVNRVVQGRASMDQSRPSASQDFIATDVDLGASSHWWTQPNMPPPALQKRKDVLLHLDEERSGNFVEKTVYVLHMDYSQTVVTARFDASNVSDVELEQRQEPPPARLRQDQLENAHEEYGRRIAKDVEGKQNTVVGDGTPHGLILELLRPYSGALHPVSTRSFGALVYANLANASTQQYDEIRPGDVISFRNAKFQGKHGSLHAKYAVDVGKPDHVGVVVEWDGSKKKVRVWEQGRESKKVKPESFRMGDLRSGEVRVWRVMGRAWVGWN</sequence>
<dbReference type="InterPro" id="IPR001452">
    <property type="entry name" value="SH3_domain"/>
</dbReference>
<feature type="compositionally biased region" description="Pro residues" evidence="3">
    <location>
        <begin position="622"/>
        <end position="637"/>
    </location>
</feature>
<dbReference type="CDD" id="cd11887">
    <property type="entry name" value="SH3_Bbc1"/>
    <property type="match status" value="1"/>
</dbReference>
<comment type="caution">
    <text evidence="5">The sequence shown here is derived from an EMBL/GenBank/DDBJ whole genome shotgun (WGS) entry which is preliminary data.</text>
</comment>
<feature type="compositionally biased region" description="Basic and acidic residues" evidence="3">
    <location>
        <begin position="314"/>
        <end position="325"/>
    </location>
</feature>
<feature type="compositionally biased region" description="Low complexity" evidence="3">
    <location>
        <begin position="285"/>
        <end position="300"/>
    </location>
</feature>
<feature type="region of interest" description="Disordered" evidence="3">
    <location>
        <begin position="189"/>
        <end position="573"/>
    </location>
</feature>
<feature type="compositionally biased region" description="Pro residues" evidence="3">
    <location>
        <begin position="91"/>
        <end position="101"/>
    </location>
</feature>
<dbReference type="PRINTS" id="PR00452">
    <property type="entry name" value="SH3DOMAIN"/>
</dbReference>
<evidence type="ECO:0000256" key="3">
    <source>
        <dbReference type="SAM" id="MobiDB-lite"/>
    </source>
</evidence>
<dbReference type="AlphaFoldDB" id="A0A7C8MIP2"/>
<feature type="compositionally biased region" description="Basic and acidic residues" evidence="3">
    <location>
        <begin position="483"/>
        <end position="497"/>
    </location>
</feature>
<evidence type="ECO:0000259" key="4">
    <source>
        <dbReference type="PROSITE" id="PS50002"/>
    </source>
</evidence>
<evidence type="ECO:0000313" key="5">
    <source>
        <dbReference type="EMBL" id="KAF2877315.1"/>
    </source>
</evidence>
<dbReference type="PROSITE" id="PS50002">
    <property type="entry name" value="SH3"/>
    <property type="match status" value="1"/>
</dbReference>
<dbReference type="Proteomes" id="UP000481861">
    <property type="component" value="Unassembled WGS sequence"/>
</dbReference>
<evidence type="ECO:0000313" key="6">
    <source>
        <dbReference type="Proteomes" id="UP000481861"/>
    </source>
</evidence>
<keyword evidence="1 2" id="KW-0728">SH3 domain</keyword>
<feature type="compositionally biased region" description="Low complexity" evidence="3">
    <location>
        <begin position="133"/>
        <end position="148"/>
    </location>
</feature>
<dbReference type="SMART" id="SM00326">
    <property type="entry name" value="SH3"/>
    <property type="match status" value="1"/>
</dbReference>
<feature type="compositionally biased region" description="Gly residues" evidence="3">
    <location>
        <begin position="459"/>
        <end position="472"/>
    </location>
</feature>
<dbReference type="EMBL" id="JAADJZ010000002">
    <property type="protein sequence ID" value="KAF2877315.1"/>
    <property type="molecule type" value="Genomic_DNA"/>
</dbReference>
<feature type="compositionally biased region" description="Basic and acidic residues" evidence="3">
    <location>
        <begin position="234"/>
        <end position="254"/>
    </location>
</feature>
<feature type="compositionally biased region" description="Pro residues" evidence="3">
    <location>
        <begin position="874"/>
        <end position="906"/>
    </location>
</feature>
<feature type="compositionally biased region" description="Pro residues" evidence="3">
    <location>
        <begin position="212"/>
        <end position="227"/>
    </location>
</feature>
<evidence type="ECO:0000256" key="1">
    <source>
        <dbReference type="ARBA" id="ARBA00022443"/>
    </source>
</evidence>
<dbReference type="InterPro" id="IPR036028">
    <property type="entry name" value="SH3-like_dom_sf"/>
</dbReference>
<protein>
    <recommendedName>
        <fullName evidence="4">SH3 domain-containing protein</fullName>
    </recommendedName>
</protein>
<feature type="compositionally biased region" description="Basic and acidic residues" evidence="3">
    <location>
        <begin position="442"/>
        <end position="455"/>
    </location>
</feature>
<feature type="compositionally biased region" description="Acidic residues" evidence="3">
    <location>
        <begin position="420"/>
        <end position="441"/>
    </location>
</feature>
<accession>A0A7C8MIP2</accession>
<feature type="compositionally biased region" description="Acidic residues" evidence="3">
    <location>
        <begin position="383"/>
        <end position="398"/>
    </location>
</feature>
<feature type="compositionally biased region" description="Pro residues" evidence="3">
    <location>
        <begin position="801"/>
        <end position="819"/>
    </location>
</feature>
<feature type="compositionally biased region" description="Pro residues" evidence="3">
    <location>
        <begin position="932"/>
        <end position="965"/>
    </location>
</feature>
<dbReference type="InterPro" id="IPR050670">
    <property type="entry name" value="STAM"/>
</dbReference>
<feature type="region of interest" description="Disordered" evidence="3">
    <location>
        <begin position="784"/>
        <end position="972"/>
    </location>
</feature>
<feature type="compositionally biased region" description="Basic and acidic residues" evidence="3">
    <location>
        <begin position="516"/>
        <end position="531"/>
    </location>
</feature>
<proteinExistence type="predicted"/>
<feature type="region of interest" description="Disordered" evidence="3">
    <location>
        <begin position="618"/>
        <end position="760"/>
    </location>
</feature>
<keyword evidence="6" id="KW-1185">Reference proteome</keyword>
<dbReference type="InterPro" id="IPR035552">
    <property type="entry name" value="Mti1_SH3"/>
</dbReference>
<dbReference type="Gene3D" id="2.30.30.40">
    <property type="entry name" value="SH3 Domains"/>
    <property type="match status" value="1"/>
</dbReference>
<feature type="domain" description="SH3" evidence="4">
    <location>
        <begin position="1"/>
        <end position="65"/>
    </location>
</feature>
<dbReference type="InterPro" id="IPR057402">
    <property type="entry name" value="AIM3_BBC1_C"/>
</dbReference>
<dbReference type="OrthoDB" id="207120at2759"/>
<feature type="compositionally biased region" description="Basic and acidic residues" evidence="3">
    <location>
        <begin position="738"/>
        <end position="748"/>
    </location>
</feature>
<feature type="compositionally biased region" description="Pro residues" evidence="3">
    <location>
        <begin position="830"/>
        <end position="841"/>
    </location>
</feature>
<name>A0A7C8MIP2_9PLEO</name>
<dbReference type="PANTHER" id="PTHR45929">
    <property type="entry name" value="JAK PATHWAY SIGNAL TRANSDUCTION ADAPTOR MOLECULE"/>
    <property type="match status" value="1"/>
</dbReference>
<feature type="region of interest" description="Disordered" evidence="3">
    <location>
        <begin position="91"/>
        <end position="172"/>
    </location>
</feature>
<evidence type="ECO:0000256" key="2">
    <source>
        <dbReference type="PROSITE-ProRule" id="PRU00192"/>
    </source>
</evidence>
<gene>
    <name evidence="5" type="ORF">BDV95DRAFT_601725</name>
</gene>
<dbReference type="Pfam" id="PF00018">
    <property type="entry name" value="SH3_1"/>
    <property type="match status" value="1"/>
</dbReference>
<organism evidence="5 6">
    <name type="scientific">Massariosphaeria phaeospora</name>
    <dbReference type="NCBI Taxonomy" id="100035"/>
    <lineage>
        <taxon>Eukaryota</taxon>
        <taxon>Fungi</taxon>
        <taxon>Dikarya</taxon>
        <taxon>Ascomycota</taxon>
        <taxon>Pezizomycotina</taxon>
        <taxon>Dothideomycetes</taxon>
        <taxon>Pleosporomycetidae</taxon>
        <taxon>Pleosporales</taxon>
        <taxon>Pleosporales incertae sedis</taxon>
        <taxon>Massariosphaeria</taxon>
    </lineage>
</organism>
<dbReference type="PANTHER" id="PTHR45929:SF6">
    <property type="entry name" value="SH3 DOMAIN PROTEIN (AFU_ORTHOLOGUE AFUA_2G10320)"/>
    <property type="match status" value="1"/>
</dbReference>
<feature type="compositionally biased region" description="Low complexity" evidence="3">
    <location>
        <begin position="157"/>
        <end position="166"/>
    </location>
</feature>